<dbReference type="RefSeq" id="WP_146581922.1">
    <property type="nucleotide sequence ID" value="NZ_SJPM01000019.1"/>
</dbReference>
<evidence type="ECO:0000313" key="1">
    <source>
        <dbReference type="EMBL" id="TWT89323.1"/>
    </source>
</evidence>
<dbReference type="EMBL" id="SJPM01000019">
    <property type="protein sequence ID" value="TWT89323.1"/>
    <property type="molecule type" value="Genomic_DNA"/>
</dbReference>
<organism evidence="1 2">
    <name type="scientific">Neorhodopirellula pilleata</name>
    <dbReference type="NCBI Taxonomy" id="2714738"/>
    <lineage>
        <taxon>Bacteria</taxon>
        <taxon>Pseudomonadati</taxon>
        <taxon>Planctomycetota</taxon>
        <taxon>Planctomycetia</taxon>
        <taxon>Pirellulales</taxon>
        <taxon>Pirellulaceae</taxon>
        <taxon>Neorhodopirellula</taxon>
    </lineage>
</organism>
<proteinExistence type="predicted"/>
<comment type="caution">
    <text evidence="1">The sequence shown here is derived from an EMBL/GenBank/DDBJ whole genome shotgun (WGS) entry which is preliminary data.</text>
</comment>
<evidence type="ECO:0000313" key="2">
    <source>
        <dbReference type="Proteomes" id="UP000316213"/>
    </source>
</evidence>
<sequence>MYQIKLRSKAASEIQLAKEYFFFDRVTHWLKQLADEAEHGESHMSGDLDEFLHAINEVERSADDFRKGHWTESFRRFRDATVMDRIRMLLVSLRRREPPWRMAVAVTWFTGILDSLDAEVHVFYEIDHLNRLIIINKFTGLPGQGH</sequence>
<dbReference type="AlphaFoldDB" id="A0A5C5ZSX4"/>
<protein>
    <submittedName>
        <fullName evidence="1">Uncharacterized protein</fullName>
    </submittedName>
</protein>
<accession>A0A5C5ZSX4</accession>
<reference evidence="1 2" key="1">
    <citation type="submission" date="2019-02" db="EMBL/GenBank/DDBJ databases">
        <title>Deep-cultivation of Planctomycetes and their phenomic and genomic characterization uncovers novel biology.</title>
        <authorList>
            <person name="Wiegand S."/>
            <person name="Jogler M."/>
            <person name="Boedeker C."/>
            <person name="Pinto D."/>
            <person name="Vollmers J."/>
            <person name="Rivas-Marin E."/>
            <person name="Kohn T."/>
            <person name="Peeters S.H."/>
            <person name="Heuer A."/>
            <person name="Rast P."/>
            <person name="Oberbeckmann S."/>
            <person name="Bunk B."/>
            <person name="Jeske O."/>
            <person name="Meyerdierks A."/>
            <person name="Storesund J.E."/>
            <person name="Kallscheuer N."/>
            <person name="Luecker S."/>
            <person name="Lage O.M."/>
            <person name="Pohl T."/>
            <person name="Merkel B.J."/>
            <person name="Hornburger P."/>
            <person name="Mueller R.-W."/>
            <person name="Bruemmer F."/>
            <person name="Labrenz M."/>
            <person name="Spormann A.M."/>
            <person name="Op Den Camp H."/>
            <person name="Overmann J."/>
            <person name="Amann R."/>
            <person name="Jetten M.S.M."/>
            <person name="Mascher T."/>
            <person name="Medema M.H."/>
            <person name="Devos D.P."/>
            <person name="Kaster A.-K."/>
            <person name="Ovreas L."/>
            <person name="Rohde M."/>
            <person name="Galperin M.Y."/>
            <person name="Jogler C."/>
        </authorList>
    </citation>
    <scope>NUCLEOTIDE SEQUENCE [LARGE SCALE GENOMIC DNA]</scope>
    <source>
        <strain evidence="1 2">Pla100</strain>
    </source>
</reference>
<keyword evidence="2" id="KW-1185">Reference proteome</keyword>
<dbReference type="Proteomes" id="UP000316213">
    <property type="component" value="Unassembled WGS sequence"/>
</dbReference>
<gene>
    <name evidence="1" type="ORF">Pla100_56400</name>
</gene>
<name>A0A5C5ZSX4_9BACT</name>